<name>A0A845PX96_9FLAO</name>
<evidence type="ECO:0000313" key="1">
    <source>
        <dbReference type="EMBL" id="NAW51476.1"/>
    </source>
</evidence>
<comment type="caution">
    <text evidence="1">The sequence shown here is derived from an EMBL/GenBank/DDBJ whole genome shotgun (WGS) entry which is preliminary data.</text>
</comment>
<reference evidence="1 2" key="1">
    <citation type="submission" date="2019-11" db="EMBL/GenBank/DDBJ databases">
        <title>Characterization of Elizabethkingia argenteiflava sp. nov., isolated from inner surface of Soybean Pods.</title>
        <authorList>
            <person name="Mo S."/>
        </authorList>
    </citation>
    <scope>NUCLEOTIDE SEQUENCE [LARGE SCALE GENOMIC DNA]</scope>
    <source>
        <strain evidence="1 2">YB22</strain>
    </source>
</reference>
<accession>A0A845PX96</accession>
<keyword evidence="2" id="KW-1185">Reference proteome</keyword>
<dbReference type="RefSeq" id="WP_166519755.1">
    <property type="nucleotide sequence ID" value="NZ_JAAABJ010000543.1"/>
</dbReference>
<gene>
    <name evidence="1" type="ORF">GNY06_08820</name>
</gene>
<dbReference type="Gene3D" id="6.10.280.50">
    <property type="match status" value="1"/>
</dbReference>
<proteinExistence type="predicted"/>
<dbReference type="InterPro" id="IPR038444">
    <property type="entry name" value="DUF465_sf"/>
</dbReference>
<dbReference type="EMBL" id="JAAABJ010000543">
    <property type="protein sequence ID" value="NAW51476.1"/>
    <property type="molecule type" value="Genomic_DNA"/>
</dbReference>
<dbReference type="AlphaFoldDB" id="A0A845PX96"/>
<organism evidence="1 2">
    <name type="scientific">Elizabethkingia argenteiflava</name>
    <dbReference type="NCBI Taxonomy" id="2681556"/>
    <lineage>
        <taxon>Bacteria</taxon>
        <taxon>Pseudomonadati</taxon>
        <taxon>Bacteroidota</taxon>
        <taxon>Flavobacteriia</taxon>
        <taxon>Flavobacteriales</taxon>
        <taxon>Weeksellaceae</taxon>
        <taxon>Elizabethkingia</taxon>
    </lineage>
</organism>
<evidence type="ECO:0000313" key="2">
    <source>
        <dbReference type="Proteomes" id="UP000553459"/>
    </source>
</evidence>
<sequence length="79" mass="9633">MKSSGYSSKFIKYQDKIRELEDKNPRFKRVFQEYEIFSRELWDLETCAGGNPIPDDFIEAFQLQMRYLEEEIKNWLQSK</sequence>
<dbReference type="Proteomes" id="UP000553459">
    <property type="component" value="Unassembled WGS sequence"/>
</dbReference>
<protein>
    <submittedName>
        <fullName evidence="1">Uncharacterized protein</fullName>
    </submittedName>
</protein>